<evidence type="ECO:0000256" key="2">
    <source>
        <dbReference type="ARBA" id="ARBA00022475"/>
    </source>
</evidence>
<dbReference type="Pfam" id="PF01252">
    <property type="entry name" value="Peptidase_A8"/>
    <property type="match status" value="1"/>
</dbReference>
<evidence type="ECO:0000256" key="10">
    <source>
        <dbReference type="RuleBase" id="RU000594"/>
    </source>
</evidence>
<comment type="function">
    <text evidence="9 10">This protein specifically catalyzes the removal of signal peptides from prolipoproteins.</text>
</comment>
<dbReference type="InterPro" id="IPR001872">
    <property type="entry name" value="Peptidase_A8"/>
</dbReference>
<organism evidence="13 14">
    <name type="scientific">Chloroflexus aggregans</name>
    <dbReference type="NCBI Taxonomy" id="152260"/>
    <lineage>
        <taxon>Bacteria</taxon>
        <taxon>Bacillati</taxon>
        <taxon>Chloroflexota</taxon>
        <taxon>Chloroflexia</taxon>
        <taxon>Chloroflexales</taxon>
        <taxon>Chloroflexineae</taxon>
        <taxon>Chloroflexaceae</taxon>
        <taxon>Chloroflexus</taxon>
    </lineage>
</organism>
<accession>A0A2J6X700</accession>
<comment type="subcellular location">
    <subcellularLocation>
        <location evidence="9">Cell membrane</location>
        <topology evidence="9">Multi-pass membrane protein</topology>
    </subcellularLocation>
</comment>
<keyword evidence="7 9" id="KW-1133">Transmembrane helix</keyword>
<keyword evidence="5 9" id="KW-0064">Aspartyl protease</keyword>
<keyword evidence="3 9" id="KW-0645">Protease</keyword>
<dbReference type="PANTHER" id="PTHR33695">
    <property type="entry name" value="LIPOPROTEIN SIGNAL PEPTIDASE"/>
    <property type="match status" value="1"/>
</dbReference>
<dbReference type="GO" id="GO:0006508">
    <property type="term" value="P:proteolysis"/>
    <property type="evidence" value="ECO:0007669"/>
    <property type="project" value="UniProtKB-KW"/>
</dbReference>
<dbReference type="GO" id="GO:0005886">
    <property type="term" value="C:plasma membrane"/>
    <property type="evidence" value="ECO:0007669"/>
    <property type="project" value="UniProtKB-SubCell"/>
</dbReference>
<feature type="region of interest" description="Disordered" evidence="12">
    <location>
        <begin position="172"/>
        <end position="192"/>
    </location>
</feature>
<keyword evidence="8 9" id="KW-0472">Membrane</keyword>
<comment type="pathway">
    <text evidence="9">Protein modification; lipoprotein biosynthesis (signal peptide cleavage).</text>
</comment>
<keyword evidence="2 9" id="KW-1003">Cell membrane</keyword>
<evidence type="ECO:0000256" key="11">
    <source>
        <dbReference type="RuleBase" id="RU004181"/>
    </source>
</evidence>
<dbReference type="NCBIfam" id="TIGR00077">
    <property type="entry name" value="lspA"/>
    <property type="match status" value="1"/>
</dbReference>
<evidence type="ECO:0000313" key="14">
    <source>
        <dbReference type="Proteomes" id="UP000243376"/>
    </source>
</evidence>
<protein>
    <recommendedName>
        <fullName evidence="9">Lipoprotein signal peptidase</fullName>
        <ecNumber evidence="9">3.4.23.36</ecNumber>
    </recommendedName>
    <alternativeName>
        <fullName evidence="9">Prolipoprotein signal peptidase</fullName>
    </alternativeName>
    <alternativeName>
        <fullName evidence="9">Signal peptidase II</fullName>
        <shortName evidence="9">SPase II</shortName>
    </alternativeName>
</protein>
<dbReference type="EMBL" id="PNIQ01000421">
    <property type="protein sequence ID" value="PMP82774.1"/>
    <property type="molecule type" value="Genomic_DNA"/>
</dbReference>
<dbReference type="Proteomes" id="UP000243376">
    <property type="component" value="Unassembled WGS sequence"/>
</dbReference>
<dbReference type="UniPathway" id="UPA00665"/>
<comment type="similarity">
    <text evidence="1 9 11">Belongs to the peptidase A8 family.</text>
</comment>
<comment type="caution">
    <text evidence="9">Lacks conserved residue(s) required for the propagation of feature annotation.</text>
</comment>
<feature type="transmembrane region" description="Helical" evidence="9">
    <location>
        <begin position="67"/>
        <end position="87"/>
    </location>
</feature>
<evidence type="ECO:0000256" key="8">
    <source>
        <dbReference type="ARBA" id="ARBA00023136"/>
    </source>
</evidence>
<dbReference type="PANTHER" id="PTHR33695:SF1">
    <property type="entry name" value="LIPOPROTEIN SIGNAL PEPTIDASE"/>
    <property type="match status" value="1"/>
</dbReference>
<gene>
    <name evidence="9 13" type="primary">lspA</name>
    <name evidence="13" type="ORF">C0184_06445</name>
</gene>
<name>A0A2J6X700_9CHLR</name>
<dbReference type="NCBIfam" id="NF011370">
    <property type="entry name" value="PRK14789.1"/>
    <property type="match status" value="1"/>
</dbReference>
<evidence type="ECO:0000256" key="6">
    <source>
        <dbReference type="ARBA" id="ARBA00022801"/>
    </source>
</evidence>
<evidence type="ECO:0000256" key="3">
    <source>
        <dbReference type="ARBA" id="ARBA00022670"/>
    </source>
</evidence>
<proteinExistence type="inferred from homology"/>
<keyword evidence="6 9" id="KW-0378">Hydrolase</keyword>
<dbReference type="PRINTS" id="PR00781">
    <property type="entry name" value="LIPOSIGPTASE"/>
</dbReference>
<dbReference type="EC" id="3.4.23.36" evidence="9"/>
<feature type="compositionally biased region" description="Polar residues" evidence="12">
    <location>
        <begin position="183"/>
        <end position="192"/>
    </location>
</feature>
<evidence type="ECO:0000256" key="9">
    <source>
        <dbReference type="HAMAP-Rule" id="MF_00161"/>
    </source>
</evidence>
<evidence type="ECO:0000256" key="12">
    <source>
        <dbReference type="SAM" id="MobiDB-lite"/>
    </source>
</evidence>
<feature type="active site" evidence="9">
    <location>
        <position position="121"/>
    </location>
</feature>
<dbReference type="GO" id="GO:0004190">
    <property type="term" value="F:aspartic-type endopeptidase activity"/>
    <property type="evidence" value="ECO:0007669"/>
    <property type="project" value="UniProtKB-UniRule"/>
</dbReference>
<comment type="catalytic activity">
    <reaction evidence="9 10">
        <text>Release of signal peptides from bacterial membrane prolipoproteins. Hydrolyzes -Xaa-Yaa-Zaa-|-(S,diacylglyceryl)Cys-, in which Xaa is hydrophobic (preferably Leu), and Yaa (Ala or Ser) and Zaa (Gly or Ala) have small, neutral side chains.</text>
        <dbReference type="EC" id="3.4.23.36"/>
    </reaction>
</comment>
<sequence length="192" mass="21285">MTAMRTRWMLLIFVAVPVVILDQVSKAWLSTVFLRVNRPISLLFDWVQLVYHENTGVAFGLFPDQGGVLSVGAGFILLVLALTYQYLLPAESRWVTVATGLVFGGGLSNLFDRLRQGYVVDFIQFGWWPMFNLADSAITLGVAVLVFHIIFIGNEPSVMEPVDDGLLNELLSRAPESSPPTEPSQRNSELPS</sequence>
<evidence type="ECO:0000313" key="13">
    <source>
        <dbReference type="EMBL" id="PMP82774.1"/>
    </source>
</evidence>
<feature type="active site" evidence="9">
    <location>
        <position position="135"/>
    </location>
</feature>
<reference evidence="13 14" key="1">
    <citation type="submission" date="2018-01" db="EMBL/GenBank/DDBJ databases">
        <title>Metagenomic assembled genomes from two thermal pools in the Uzon Caldera, Kamchatka, Russia.</title>
        <authorList>
            <person name="Wilkins L."/>
            <person name="Ettinger C."/>
        </authorList>
    </citation>
    <scope>NUCLEOTIDE SEQUENCE [LARGE SCALE GENOMIC DNA]</scope>
    <source>
        <strain evidence="13">ZAV-02</strain>
    </source>
</reference>
<evidence type="ECO:0000256" key="1">
    <source>
        <dbReference type="ARBA" id="ARBA00006139"/>
    </source>
</evidence>
<evidence type="ECO:0000256" key="7">
    <source>
        <dbReference type="ARBA" id="ARBA00022989"/>
    </source>
</evidence>
<evidence type="ECO:0000256" key="5">
    <source>
        <dbReference type="ARBA" id="ARBA00022750"/>
    </source>
</evidence>
<dbReference type="HAMAP" id="MF_00161">
    <property type="entry name" value="LspA"/>
    <property type="match status" value="1"/>
</dbReference>
<dbReference type="AlphaFoldDB" id="A0A2J6X700"/>
<feature type="transmembrane region" description="Helical" evidence="9">
    <location>
        <begin position="94"/>
        <end position="111"/>
    </location>
</feature>
<keyword evidence="4 9" id="KW-0812">Transmembrane</keyword>
<feature type="transmembrane region" description="Helical" evidence="9">
    <location>
        <begin position="131"/>
        <end position="151"/>
    </location>
</feature>
<dbReference type="PROSITE" id="PS00855">
    <property type="entry name" value="SPASE_II"/>
    <property type="match status" value="1"/>
</dbReference>
<comment type="caution">
    <text evidence="13">The sequence shown here is derived from an EMBL/GenBank/DDBJ whole genome shotgun (WGS) entry which is preliminary data.</text>
</comment>
<evidence type="ECO:0000256" key="4">
    <source>
        <dbReference type="ARBA" id="ARBA00022692"/>
    </source>
</evidence>